<dbReference type="SUPFAM" id="SSF56112">
    <property type="entry name" value="Protein kinase-like (PK-like)"/>
    <property type="match status" value="1"/>
</dbReference>
<keyword evidence="5" id="KW-0067">ATP-binding</keyword>
<dbReference type="PROSITE" id="PS51158">
    <property type="entry name" value="ALPHA_KINASE"/>
    <property type="match status" value="1"/>
</dbReference>
<accession>A0A8H6M231</accession>
<dbReference type="Pfam" id="PF02816">
    <property type="entry name" value="Alpha_kinase"/>
    <property type="match status" value="1"/>
</dbReference>
<keyword evidence="3" id="KW-0547">Nucleotide-binding</keyword>
<feature type="compositionally biased region" description="Acidic residues" evidence="6">
    <location>
        <begin position="264"/>
        <end position="278"/>
    </location>
</feature>
<keyword evidence="9" id="KW-1185">Reference proteome</keyword>
<dbReference type="PANTHER" id="PTHR45992:SF2">
    <property type="entry name" value="EUKARYOTIC ELONGATION FACTOR 2 KINASE"/>
    <property type="match status" value="1"/>
</dbReference>
<dbReference type="InterPro" id="IPR004166">
    <property type="entry name" value="a-kinase_dom"/>
</dbReference>
<evidence type="ECO:0000256" key="5">
    <source>
        <dbReference type="ARBA" id="ARBA00022840"/>
    </source>
</evidence>
<evidence type="ECO:0000313" key="8">
    <source>
        <dbReference type="EMBL" id="KAF6748802.1"/>
    </source>
</evidence>
<dbReference type="GO" id="GO:0004674">
    <property type="term" value="F:protein serine/threonine kinase activity"/>
    <property type="evidence" value="ECO:0007669"/>
    <property type="project" value="UniProtKB-KW"/>
</dbReference>
<feature type="compositionally biased region" description="Basic and acidic residues" evidence="6">
    <location>
        <begin position="281"/>
        <end position="291"/>
    </location>
</feature>
<dbReference type="OrthoDB" id="301415at2759"/>
<evidence type="ECO:0000313" key="9">
    <source>
        <dbReference type="Proteomes" id="UP000521943"/>
    </source>
</evidence>
<dbReference type="GO" id="GO:0031037">
    <property type="term" value="P:myosin II filament disassembly"/>
    <property type="evidence" value="ECO:0007669"/>
    <property type="project" value="TreeGrafter"/>
</dbReference>
<evidence type="ECO:0000256" key="6">
    <source>
        <dbReference type="SAM" id="MobiDB-lite"/>
    </source>
</evidence>
<comment type="caution">
    <text evidence="8">The sequence shown here is derived from an EMBL/GenBank/DDBJ whole genome shotgun (WGS) entry which is preliminary data.</text>
</comment>
<feature type="region of interest" description="Disordered" evidence="6">
    <location>
        <begin position="264"/>
        <end position="319"/>
    </location>
</feature>
<dbReference type="AlphaFoldDB" id="A0A8H6M231"/>
<dbReference type="InterPro" id="IPR051852">
    <property type="entry name" value="Alpha-type_PK"/>
</dbReference>
<protein>
    <recommendedName>
        <fullName evidence="7">Alpha-type protein kinase domain-containing protein</fullName>
    </recommendedName>
</protein>
<proteinExistence type="predicted"/>
<gene>
    <name evidence="8" type="ORF">DFP72DRAFT_1073895</name>
</gene>
<dbReference type="EMBL" id="JACGCI010000068">
    <property type="protein sequence ID" value="KAF6748802.1"/>
    <property type="molecule type" value="Genomic_DNA"/>
</dbReference>
<evidence type="ECO:0000256" key="2">
    <source>
        <dbReference type="ARBA" id="ARBA00022679"/>
    </source>
</evidence>
<dbReference type="CDD" id="cd04515">
    <property type="entry name" value="Alpha_kinase"/>
    <property type="match status" value="1"/>
</dbReference>
<keyword evidence="2" id="KW-0808">Transferase</keyword>
<evidence type="ECO:0000256" key="3">
    <source>
        <dbReference type="ARBA" id="ARBA00022741"/>
    </source>
</evidence>
<dbReference type="GO" id="GO:0005524">
    <property type="term" value="F:ATP binding"/>
    <property type="evidence" value="ECO:0007669"/>
    <property type="project" value="UniProtKB-KW"/>
</dbReference>
<feature type="compositionally biased region" description="Gly residues" evidence="6">
    <location>
        <begin position="614"/>
        <end position="623"/>
    </location>
</feature>
<evidence type="ECO:0000256" key="4">
    <source>
        <dbReference type="ARBA" id="ARBA00022777"/>
    </source>
</evidence>
<sequence>MGLCEKCGKSFPNLTGNTCNKCIKLTGPGLTDFERGEIKKQPQCKGCSMVYILLEGSLCGACDHEEDRLCTAAIRQLEEDPVIELLRRAQQHKDDASSKRLKQPLQQNAALKKASEVRSRQTKQAIQIVNKTSRILVEGSLQYHALSSDVLRKAKVALIAIPMMGTDEAKTLLKNTKKQLRDAYDAIPAQEGCSKPQLDWGKAYITITQPNSKKPLAITNKDYAAGTVENMFSLFTNDGLITPAEVKARRFGITLVAYEIDEDDENASADVSESETSDLDGPGRKKKDDFKVPAVPAKKRKASASMSETRPPYRSSFRPPVDEVPELEYDTYRFTKVTVVIDDGGSPTVKYHDELDSIEIVAGWADAISDTPNGGYLSKGYSKIGFLGKYKGERFAIFQARPNHALNKANTDDLVDELRLLARGQYFLDSFKQRAQAYGKSVPKMRWNYAGAFVGIAETADTAPEGVTAPALGTSLTYNAFLVLPFLDIAGSLNGEVKFSGADQAGHNSDTIGRWMDVYAHHVLDDSLGHILLTDLQGALFPGLTCDELVLYDPQAHTLKQDSGYWDKGSEGINAFKLQHKCKTLCQALGLPKLKGTPAMKSTSGKEQETSGKGRTGGEGGTSKKGFHLA</sequence>
<dbReference type="Gene3D" id="3.20.200.10">
    <property type="entry name" value="MHCK/EF2 kinase"/>
    <property type="match status" value="1"/>
</dbReference>
<dbReference type="Proteomes" id="UP000521943">
    <property type="component" value="Unassembled WGS sequence"/>
</dbReference>
<organism evidence="8 9">
    <name type="scientific">Ephemerocybe angulata</name>
    <dbReference type="NCBI Taxonomy" id="980116"/>
    <lineage>
        <taxon>Eukaryota</taxon>
        <taxon>Fungi</taxon>
        <taxon>Dikarya</taxon>
        <taxon>Basidiomycota</taxon>
        <taxon>Agaricomycotina</taxon>
        <taxon>Agaricomycetes</taxon>
        <taxon>Agaricomycetidae</taxon>
        <taxon>Agaricales</taxon>
        <taxon>Agaricineae</taxon>
        <taxon>Psathyrellaceae</taxon>
        <taxon>Ephemerocybe</taxon>
    </lineage>
</organism>
<reference evidence="8 9" key="1">
    <citation type="submission" date="2020-07" db="EMBL/GenBank/DDBJ databases">
        <title>Comparative genomics of pyrophilous fungi reveals a link between fire events and developmental genes.</title>
        <authorList>
            <consortium name="DOE Joint Genome Institute"/>
            <person name="Steindorff A.S."/>
            <person name="Carver A."/>
            <person name="Calhoun S."/>
            <person name="Stillman K."/>
            <person name="Liu H."/>
            <person name="Lipzen A."/>
            <person name="Pangilinan J."/>
            <person name="Labutti K."/>
            <person name="Bruns T.D."/>
            <person name="Grigoriev I.V."/>
        </authorList>
    </citation>
    <scope>NUCLEOTIDE SEQUENCE [LARGE SCALE GENOMIC DNA]</scope>
    <source>
        <strain evidence="8 9">CBS 144469</strain>
    </source>
</reference>
<feature type="region of interest" description="Disordered" evidence="6">
    <location>
        <begin position="597"/>
        <end position="630"/>
    </location>
</feature>
<evidence type="ECO:0000259" key="7">
    <source>
        <dbReference type="PROSITE" id="PS51158"/>
    </source>
</evidence>
<dbReference type="PANTHER" id="PTHR45992">
    <property type="entry name" value="EUKARYOTIC ELONGATION FACTOR 2 KINASE-RELATED"/>
    <property type="match status" value="1"/>
</dbReference>
<dbReference type="InterPro" id="IPR011009">
    <property type="entry name" value="Kinase-like_dom_sf"/>
</dbReference>
<dbReference type="GO" id="GO:1903013">
    <property type="term" value="P:response to differentiation-inducing factor 1"/>
    <property type="evidence" value="ECO:0007669"/>
    <property type="project" value="TreeGrafter"/>
</dbReference>
<name>A0A8H6M231_9AGAR</name>
<keyword evidence="4" id="KW-0418">Kinase</keyword>
<keyword evidence="1" id="KW-0723">Serine/threonine-protein kinase</keyword>
<feature type="domain" description="Alpha-type protein kinase" evidence="7">
    <location>
        <begin position="356"/>
        <end position="594"/>
    </location>
</feature>
<evidence type="ECO:0000256" key="1">
    <source>
        <dbReference type="ARBA" id="ARBA00022527"/>
    </source>
</evidence>